<dbReference type="AlphaFoldDB" id="A0A8J3X3P4"/>
<dbReference type="RefSeq" id="WP_168117669.1">
    <property type="nucleotide sequence ID" value="NZ_BOON01000057.1"/>
</dbReference>
<sequence length="1054" mass="116993">MSRARERFTAAPVLAGLTAFQQATVAHVADRFYGPEPSTRFLVADETGLGKSLVARGVIARAIEHLQDDSSVDRIDIVYVCSNADIADQNIRRLDVTGDPHLPFASRLTLLPKHSARLADADRHRFTKPVNLVSFTPATSFEMGWQTGKSEERAMLFLLLADMLDLDGYRRTAALRLLQGGVTSLDRFAGTVARLEAELVRGVDPVVMKAFRKAVRRGLGREFEALVEEMGRRRSVPDELRHDVRTLIGRLRGELARVSVHTLEPDLVILDEFQRFRHLLDPESGGEAAELAHHLFEYGDARVLLLSATPYKPFTYVEESLAGDDHHRDFLQTLRFLANGRSGLSADDVAENLAAYRHAAVTGAPLEHLTARLRAQLLRVMSRTERPQLGNDGMLVEHLTTAASVEEKDLLGYVALREVARAVDGQLALDYWKSAPYFINFMDGYQLADKVRKALDDPDRALTLGPLLRRTQRIDPSAVRRFDPVDMGNARLRQLADETVAPGWWRLLWVPPSLPYTAFEGPYAEPFAEQVTKRLVFSSWAATPTAVAALLSYDVERRLAEGSRLAENTPAARRRIATRLSYRLDSGRPAAMTSLALFWPTPGLARAADPLAWARREPDRTLTASELEQAIAGQLAAHLPAGDDAQSGGGEAWYWASQLSWPDSLPAGLDRDTIIAALGGTATDEDSGDDPTGLAAHVDVALRARANALDLPARPNDLAVTLAAIGAHSPGNIAWRALGRLLNSQTAVTPEGHWRAAAVLASGLRSLFSRLEATLLLDQLLPEEVYWRAVLRYCAWGNLQAALDEYLHHLALDGTAGSLDDGKLIDLADRARNAISLRPSRYEAFDPLNPDRPIPFTSRFALRFGNKRQTDEGGRHSEVRQSFNSPFWPFVLATTSVGQEGIDFHWWSHAVTHWNTPANPVDFEQREGRVHRYAGHAVRRNITHRHRKSILTSEDPNPWAAAYAAATDETANLGDFAPHWIYPGPARIERHIAPYPLSGDIARLERLKRDVALYRLTFGQPRQEDMIELLRRRADGEAGDHLQDMRIDLTPPSV</sequence>
<protein>
    <submittedName>
        <fullName evidence="1">Helicase</fullName>
    </submittedName>
</protein>
<dbReference type="InterPro" id="IPR027417">
    <property type="entry name" value="P-loop_NTPase"/>
</dbReference>
<proteinExistence type="predicted"/>
<dbReference type="EMBL" id="BOON01000057">
    <property type="protein sequence ID" value="GII25699.1"/>
    <property type="molecule type" value="Genomic_DNA"/>
</dbReference>
<organism evidence="1 2">
    <name type="scientific">Planosporangium mesophilum</name>
    <dbReference type="NCBI Taxonomy" id="689768"/>
    <lineage>
        <taxon>Bacteria</taxon>
        <taxon>Bacillati</taxon>
        <taxon>Actinomycetota</taxon>
        <taxon>Actinomycetes</taxon>
        <taxon>Micromonosporales</taxon>
        <taxon>Micromonosporaceae</taxon>
        <taxon>Planosporangium</taxon>
    </lineage>
</organism>
<keyword evidence="1" id="KW-0547">Nucleotide-binding</keyword>
<keyword evidence="1" id="KW-0347">Helicase</keyword>
<dbReference type="SUPFAM" id="SSF52540">
    <property type="entry name" value="P-loop containing nucleoside triphosphate hydrolases"/>
    <property type="match status" value="2"/>
</dbReference>
<accession>A0A8J3X3P4</accession>
<keyword evidence="2" id="KW-1185">Reference proteome</keyword>
<evidence type="ECO:0000313" key="2">
    <source>
        <dbReference type="Proteomes" id="UP000599074"/>
    </source>
</evidence>
<gene>
    <name evidence="1" type="ORF">Pme01_52960</name>
</gene>
<name>A0A8J3X3P4_9ACTN</name>
<dbReference type="Proteomes" id="UP000599074">
    <property type="component" value="Unassembled WGS sequence"/>
</dbReference>
<dbReference type="Gene3D" id="3.40.50.300">
    <property type="entry name" value="P-loop containing nucleotide triphosphate hydrolases"/>
    <property type="match status" value="2"/>
</dbReference>
<comment type="caution">
    <text evidence="1">The sequence shown here is derived from an EMBL/GenBank/DDBJ whole genome shotgun (WGS) entry which is preliminary data.</text>
</comment>
<evidence type="ECO:0000313" key="1">
    <source>
        <dbReference type="EMBL" id="GII25699.1"/>
    </source>
</evidence>
<keyword evidence="1" id="KW-0067">ATP-binding</keyword>
<reference evidence="1" key="1">
    <citation type="submission" date="2021-01" db="EMBL/GenBank/DDBJ databases">
        <title>Whole genome shotgun sequence of Planosporangium mesophilum NBRC 109066.</title>
        <authorList>
            <person name="Komaki H."/>
            <person name="Tamura T."/>
        </authorList>
    </citation>
    <scope>NUCLEOTIDE SEQUENCE</scope>
    <source>
        <strain evidence="1">NBRC 109066</strain>
    </source>
</reference>
<keyword evidence="1" id="KW-0378">Hydrolase</keyword>
<dbReference type="GO" id="GO:0004386">
    <property type="term" value="F:helicase activity"/>
    <property type="evidence" value="ECO:0007669"/>
    <property type="project" value="UniProtKB-KW"/>
</dbReference>